<dbReference type="InterPro" id="IPR011712">
    <property type="entry name" value="Sig_transdc_His_kin_sub3_dim/P"/>
</dbReference>
<feature type="transmembrane region" description="Helical" evidence="4">
    <location>
        <begin position="27"/>
        <end position="52"/>
    </location>
</feature>
<dbReference type="Pfam" id="PF07730">
    <property type="entry name" value="HisKA_3"/>
    <property type="match status" value="1"/>
</dbReference>
<gene>
    <name evidence="6" type="ordered locus">Tfu_0289</name>
</gene>
<feature type="transmembrane region" description="Helical" evidence="4">
    <location>
        <begin position="171"/>
        <end position="198"/>
    </location>
</feature>
<sequence length="423" mass="45807">MPRSPSHWSDIPQADERSMRRLRITRWFVLICVALYAVFILVMALVQVELAFTSPEEVQWGPLSWSGMTLPWYAALLLVLAGAVAVLTVLLVRCRINGRRSCPPALLYWSLGVLLALVSVMDVTVFSVAIVATWWSAAILVIPRRTAVLLSTAVVGFLISYTLVLSSQPSVVALAFIILNLPMALLNAAGSFSVVWLWEVAREATLAREARARLAVSEERLRFARDMHDLLGHSLSGIAVKSELAARLARSDPERAAAEMAEVQRIAREALREVRAAVSGYRAVNLADELASVRSVLLAAGVSATVTGNPADIPAQSQSLIAWLVREGATNVLRHSSAQRCDITLSRQDRTWVVEVYNDGVRAGKATRFGNGLTGLSERVASAGGTLTASHTCNGGFLLRAVLPVPASVEEPVRETQEKKAVA</sequence>
<dbReference type="InterPro" id="IPR050482">
    <property type="entry name" value="Sensor_HK_TwoCompSys"/>
</dbReference>
<feature type="transmembrane region" description="Helical" evidence="4">
    <location>
        <begin position="147"/>
        <end position="164"/>
    </location>
</feature>
<dbReference type="RefSeq" id="WP_011290736.1">
    <property type="nucleotide sequence ID" value="NC_007333.1"/>
</dbReference>
<evidence type="ECO:0000256" key="3">
    <source>
        <dbReference type="ARBA" id="ARBA00023012"/>
    </source>
</evidence>
<evidence type="ECO:0000313" key="6">
    <source>
        <dbReference type="EMBL" id="AAZ54327.1"/>
    </source>
</evidence>
<accession>Q47T90</accession>
<feature type="transmembrane region" description="Helical" evidence="4">
    <location>
        <begin position="106"/>
        <end position="135"/>
    </location>
</feature>
<dbReference type="eggNOG" id="COG4585">
    <property type="taxonomic scope" value="Bacteria"/>
</dbReference>
<dbReference type="Gene3D" id="1.20.5.1930">
    <property type="match status" value="1"/>
</dbReference>
<dbReference type="CDD" id="cd16917">
    <property type="entry name" value="HATPase_UhpB-NarQ-NarX-like"/>
    <property type="match status" value="1"/>
</dbReference>
<evidence type="ECO:0000259" key="5">
    <source>
        <dbReference type="Pfam" id="PF07730"/>
    </source>
</evidence>
<name>Q47T90_THEFY</name>
<organism evidence="6">
    <name type="scientific">Thermobifida fusca (strain YX)</name>
    <dbReference type="NCBI Taxonomy" id="269800"/>
    <lineage>
        <taxon>Bacteria</taxon>
        <taxon>Bacillati</taxon>
        <taxon>Actinomycetota</taxon>
        <taxon>Actinomycetes</taxon>
        <taxon>Streptosporangiales</taxon>
        <taxon>Nocardiopsidaceae</taxon>
        <taxon>Thermobifida</taxon>
    </lineage>
</organism>
<keyword evidence="4" id="KW-1133">Transmembrane helix</keyword>
<evidence type="ECO:0000256" key="4">
    <source>
        <dbReference type="SAM" id="Phobius"/>
    </source>
</evidence>
<dbReference type="GO" id="GO:0000155">
    <property type="term" value="F:phosphorelay sensor kinase activity"/>
    <property type="evidence" value="ECO:0007669"/>
    <property type="project" value="InterPro"/>
</dbReference>
<dbReference type="EMBL" id="CP000088">
    <property type="protein sequence ID" value="AAZ54327.1"/>
    <property type="molecule type" value="Genomic_DNA"/>
</dbReference>
<reference evidence="6" key="1">
    <citation type="submission" date="2005-07" db="EMBL/GenBank/DDBJ databases">
        <title>Complete sequence of Thermobifida fusca YX.</title>
        <authorList>
            <consortium name="US DOE Joint Genome Institute"/>
            <person name="Copeland A."/>
            <person name="Lucas S."/>
            <person name="Lapidus A."/>
            <person name="Barry K."/>
            <person name="Detter J.C."/>
            <person name="Glavina T."/>
            <person name="Hammon N."/>
            <person name="Israni S."/>
            <person name="Pitluck S."/>
            <person name="Di Bartolo G."/>
            <person name="Chain P."/>
            <person name="Schmutz J."/>
            <person name="Larimer F."/>
            <person name="Land M."/>
            <person name="Lykidis A."/>
            <person name="Richardson P."/>
        </authorList>
    </citation>
    <scope>NUCLEOTIDE SEQUENCE</scope>
    <source>
        <strain evidence="6">YX</strain>
    </source>
</reference>
<dbReference type="KEGG" id="tfu:Tfu_0289"/>
<keyword evidence="2 6" id="KW-0418">Kinase</keyword>
<dbReference type="PANTHER" id="PTHR24421:SF63">
    <property type="entry name" value="SENSOR HISTIDINE KINASE DESK"/>
    <property type="match status" value="1"/>
</dbReference>
<dbReference type="GO" id="GO:0016020">
    <property type="term" value="C:membrane"/>
    <property type="evidence" value="ECO:0007669"/>
    <property type="project" value="InterPro"/>
</dbReference>
<feature type="transmembrane region" description="Helical" evidence="4">
    <location>
        <begin position="72"/>
        <end position="94"/>
    </location>
</feature>
<evidence type="ECO:0000256" key="1">
    <source>
        <dbReference type="ARBA" id="ARBA00022679"/>
    </source>
</evidence>
<keyword evidence="4" id="KW-0812">Transmembrane</keyword>
<feature type="domain" description="Signal transduction histidine kinase subgroup 3 dimerisation and phosphoacceptor" evidence="5">
    <location>
        <begin position="219"/>
        <end position="284"/>
    </location>
</feature>
<proteinExistence type="predicted"/>
<dbReference type="SUPFAM" id="SSF55874">
    <property type="entry name" value="ATPase domain of HSP90 chaperone/DNA topoisomerase II/histidine kinase"/>
    <property type="match status" value="1"/>
</dbReference>
<dbReference type="STRING" id="269800.Tfu_0289"/>
<keyword evidence="4" id="KW-0472">Membrane</keyword>
<dbReference type="InterPro" id="IPR036890">
    <property type="entry name" value="HATPase_C_sf"/>
</dbReference>
<dbReference type="AlphaFoldDB" id="Q47T90"/>
<dbReference type="PANTHER" id="PTHR24421">
    <property type="entry name" value="NITRATE/NITRITE SENSOR PROTEIN NARX-RELATED"/>
    <property type="match status" value="1"/>
</dbReference>
<evidence type="ECO:0000256" key="2">
    <source>
        <dbReference type="ARBA" id="ARBA00022777"/>
    </source>
</evidence>
<dbReference type="Gene3D" id="3.30.565.10">
    <property type="entry name" value="Histidine kinase-like ATPase, C-terminal domain"/>
    <property type="match status" value="1"/>
</dbReference>
<protein>
    <submittedName>
        <fullName evidence="6">Putative two-component system sensor kinase</fullName>
    </submittedName>
</protein>
<dbReference type="HOGENOM" id="CLU_000445_20_8_11"/>
<keyword evidence="1" id="KW-0808">Transferase</keyword>
<keyword evidence="3" id="KW-0902">Two-component regulatory system</keyword>
<dbReference type="GO" id="GO:0046983">
    <property type="term" value="F:protein dimerization activity"/>
    <property type="evidence" value="ECO:0007669"/>
    <property type="project" value="InterPro"/>
</dbReference>